<evidence type="ECO:0000313" key="2">
    <source>
        <dbReference type="WBParaSite" id="PS1159_v2.g9205.t1"/>
    </source>
</evidence>
<name>A0AC35GW40_9BILA</name>
<sequence>MKRVLHLVILLIIFCCFCCSNAYDKRQRYKQCIQNLTSDEINLYYYNKKVVVDTDDLYSFLGDAILTCVCRETYDPIFFITPFLNNGKVEDVYVYCVLGNPESFGIHDNYEIYDNLLFESIKNVPNTLMTPLKGDDSSEVECYDKDGLAIKSIGNQKTCFFALKIIDSQSFYESEIYSGPFISSELPIINTPNIFLKVSSCYTSVKNTTFKLYDSCIYIPSDSVFLCCCSIELKNCRIDPDEKKKLLCAPPEVTIKYGQPILYPMEKYLKESVNNACGIRIYSKESSFLFEGKNLPMFYIAYYSLNSCPYETTTVDFSKTRFCSSEAVKPEKIQIKKCCQNGHFCNLNLTAFKRNEVKPFKCAYKPDISFHFDESTTCELYYDLTLEKRVYLHENFTTKIIHKTLDGYMEIKAYDGKPVRYSCSFIYAEIINVDAKDCKQNYNEMGSIKSFYYCLCGEINCDAVTTMSPPKKRFECETVMRTDINYMNIRQTAAKDKWICFVTTEFFTESSKIEAGHLDINTAKETMKECFRKDTIVNSKFCCINIAKTNQSLTECTAEKQIERFKEDLKNPNVSQTLKNDFDSTYINCMPNDILNAEAEICPKTGGCFSTRILRPSTITSMEYIEPAGCLGYAEKYATLNLPLTSLSLGCRTNENSNRCSVVYGPNGEQRIVCCCNENDGNGKCGTNLEKIPNNIGKPVSSFKSL</sequence>
<accession>A0AC35GW40</accession>
<reference evidence="2" key="1">
    <citation type="submission" date="2022-11" db="UniProtKB">
        <authorList>
            <consortium name="WormBaseParasite"/>
        </authorList>
    </citation>
    <scope>IDENTIFICATION</scope>
</reference>
<organism evidence="1 2">
    <name type="scientific">Panagrolaimus sp. PS1159</name>
    <dbReference type="NCBI Taxonomy" id="55785"/>
    <lineage>
        <taxon>Eukaryota</taxon>
        <taxon>Metazoa</taxon>
        <taxon>Ecdysozoa</taxon>
        <taxon>Nematoda</taxon>
        <taxon>Chromadorea</taxon>
        <taxon>Rhabditida</taxon>
        <taxon>Tylenchina</taxon>
        <taxon>Panagrolaimomorpha</taxon>
        <taxon>Panagrolaimoidea</taxon>
        <taxon>Panagrolaimidae</taxon>
        <taxon>Panagrolaimus</taxon>
    </lineage>
</organism>
<dbReference type="Proteomes" id="UP000887580">
    <property type="component" value="Unplaced"/>
</dbReference>
<proteinExistence type="predicted"/>
<dbReference type="WBParaSite" id="PS1159_v2.g9205.t1">
    <property type="protein sequence ID" value="PS1159_v2.g9205.t1"/>
    <property type="gene ID" value="PS1159_v2.g9205"/>
</dbReference>
<evidence type="ECO:0000313" key="1">
    <source>
        <dbReference type="Proteomes" id="UP000887580"/>
    </source>
</evidence>
<protein>
    <submittedName>
        <fullName evidence="2">Uncharacterized protein</fullName>
    </submittedName>
</protein>